<accession>A0A8S3T7C0</accession>
<dbReference type="PANTHER" id="PTHR22774">
    <property type="entry name" value="CHOREIN N-TERMINAL DOMAIN-CONTAINING PROTEIN"/>
    <property type="match status" value="1"/>
</dbReference>
<feature type="compositionally biased region" description="Basic and acidic residues" evidence="2">
    <location>
        <begin position="248"/>
        <end position="263"/>
    </location>
</feature>
<gene>
    <name evidence="3" type="ORF">MEDL_38122</name>
</gene>
<keyword evidence="4" id="KW-1185">Reference proteome</keyword>
<dbReference type="Proteomes" id="UP000683360">
    <property type="component" value="Unassembled WGS sequence"/>
</dbReference>
<feature type="coiled-coil region" evidence="1">
    <location>
        <begin position="778"/>
        <end position="913"/>
    </location>
</feature>
<feature type="compositionally biased region" description="Low complexity" evidence="2">
    <location>
        <begin position="372"/>
        <end position="382"/>
    </location>
</feature>
<feature type="region of interest" description="Disordered" evidence="2">
    <location>
        <begin position="461"/>
        <end position="490"/>
    </location>
</feature>
<feature type="region of interest" description="Disordered" evidence="2">
    <location>
        <begin position="512"/>
        <end position="531"/>
    </location>
</feature>
<comment type="caution">
    <text evidence="3">The sequence shown here is derived from an EMBL/GenBank/DDBJ whole genome shotgun (WGS) entry which is preliminary data.</text>
</comment>
<name>A0A8S3T7C0_MYTED</name>
<feature type="region of interest" description="Disordered" evidence="2">
    <location>
        <begin position="248"/>
        <end position="270"/>
    </location>
</feature>
<proteinExistence type="predicted"/>
<dbReference type="Pfam" id="PF24917">
    <property type="entry name" value="BLTP3A_B"/>
    <property type="match status" value="1"/>
</dbReference>
<dbReference type="InterPro" id="IPR026728">
    <property type="entry name" value="BLTP3A/B"/>
</dbReference>
<dbReference type="AlphaFoldDB" id="A0A8S3T7C0"/>
<dbReference type="EMBL" id="CAJPWZ010001829">
    <property type="protein sequence ID" value="CAG2224963.1"/>
    <property type="molecule type" value="Genomic_DNA"/>
</dbReference>
<feature type="region of interest" description="Disordered" evidence="2">
    <location>
        <begin position="370"/>
        <end position="393"/>
    </location>
</feature>
<dbReference type="OrthoDB" id="43807at2759"/>
<evidence type="ECO:0000313" key="4">
    <source>
        <dbReference type="Proteomes" id="UP000683360"/>
    </source>
</evidence>
<reference evidence="3" key="1">
    <citation type="submission" date="2021-03" db="EMBL/GenBank/DDBJ databases">
        <authorList>
            <person name="Bekaert M."/>
        </authorList>
    </citation>
    <scope>NUCLEOTIDE SEQUENCE</scope>
</reference>
<organism evidence="3 4">
    <name type="scientific">Mytilus edulis</name>
    <name type="common">Blue mussel</name>
    <dbReference type="NCBI Taxonomy" id="6550"/>
    <lineage>
        <taxon>Eukaryota</taxon>
        <taxon>Metazoa</taxon>
        <taxon>Spiralia</taxon>
        <taxon>Lophotrochozoa</taxon>
        <taxon>Mollusca</taxon>
        <taxon>Bivalvia</taxon>
        <taxon>Autobranchia</taxon>
        <taxon>Pteriomorphia</taxon>
        <taxon>Mytilida</taxon>
        <taxon>Mytiloidea</taxon>
        <taxon>Mytilidae</taxon>
        <taxon>Mytilinae</taxon>
        <taxon>Mytilus</taxon>
    </lineage>
</organism>
<feature type="compositionally biased region" description="Polar residues" evidence="2">
    <location>
        <begin position="461"/>
        <end position="480"/>
    </location>
</feature>
<evidence type="ECO:0008006" key="5">
    <source>
        <dbReference type="Google" id="ProtNLM"/>
    </source>
</evidence>
<evidence type="ECO:0000256" key="1">
    <source>
        <dbReference type="SAM" id="Coils"/>
    </source>
</evidence>
<keyword evidence="1" id="KW-0175">Coiled coil</keyword>
<evidence type="ECO:0000256" key="2">
    <source>
        <dbReference type="SAM" id="MobiDB-lite"/>
    </source>
</evidence>
<evidence type="ECO:0000313" key="3">
    <source>
        <dbReference type="EMBL" id="CAG2224963.1"/>
    </source>
</evidence>
<sequence length="930" mass="104370">MWASYISQSAEQDSQKPPEHIDIKLESVMPRLIVRIDEKLGTESDCPAGMQIQISKLTGSNTRVEEGDTLKDLSDLINNYSGANLFNSDSFPNEQNPIVTIPKHFENHAKMADNAFICQYAKDLLTPKQTLSDISPGLEIGKEALSKLLNTNTLKRNANLDFWSFTADQVWIDFIGIAKSRPLPFVQAIPLKFWICRPLTVDQWSHTSSHFKLVPNERKDNRTLTSPERETRKARMLLKQYYNEDKKSCNGDLENNKDNKSCDNLEGQSNSTGADGHVQSKFLCDINLLVHVGGPIKAQMTHFQYLCLLRIMDSFTVFQSQLAADMNYFDQSSAAPVFRFAVPIMIHELEFAMICPSIVQALPSNQVEISTDDMSTNDSSSISEEKCSSQQPLQDNQSLGIDFYPNEDSSLQVHPMITKSLSDSTIQCHMLEGNIQGQIPEIEVTQNLSVYSNSEVNLTTQGHSYSTSSTRTNDSGYSSENKFRPTAGKANKMKKSFATAMFSLTDKIKNLADDSSSNADEDTLSIKTDNSDDDTDFEMLTFEENEFPVFSHHKNRSETGSETDTQDGMSAMGAELDAAVAKGREQISVILYKLCHLELILQSDGLDTTARIQSQKLLTTQPGNMCYENFFSTFVSRKGFMHTLSENTDDTSKSSFPVRFKLVSGPSVPEACLQHGIPKPTVETSLMDVRAQNFGLKFTMSGLTSMMTFIEDTVSSVAMPMHVDVDRFLLTLQDDAVPVIHESEVPPATELMISRLKITRGQDGVLHLKGQTKGENNMEEAAKRTEDAEVERNNHADDNIDQKLKTISEENRNLKILLDEMSLQKLKLQEKVDAISMELTTKCDTLQEENKSLEEHLTKMSQLTNSKIEMGISGIENENLKLQERVMSLEDEVKHVNQEKESLISTLKLMQDELMQSEQLHHKRTLSNTS</sequence>
<dbReference type="PANTHER" id="PTHR22774:SF11">
    <property type="entry name" value="CHOREIN N-TERMINAL DOMAIN-CONTAINING PROTEIN"/>
    <property type="match status" value="1"/>
</dbReference>
<protein>
    <recommendedName>
        <fullName evidence="5">UHRF1-binding protein 1-like</fullName>
    </recommendedName>
</protein>